<organism evidence="6 8">
    <name type="scientific">Thalassovita autumnalis</name>
    <dbReference type="NCBI Taxonomy" id="2072972"/>
    <lineage>
        <taxon>Bacteria</taxon>
        <taxon>Pseudomonadati</taxon>
        <taxon>Pseudomonadota</taxon>
        <taxon>Alphaproteobacteria</taxon>
        <taxon>Rhodobacterales</taxon>
        <taxon>Roseobacteraceae</taxon>
        <taxon>Thalassovita</taxon>
    </lineage>
</organism>
<name>A0A0N7LX66_9RHOB</name>
<evidence type="ECO:0000313" key="5">
    <source>
        <dbReference type="EMBL" id="CUH67130.1"/>
    </source>
</evidence>
<dbReference type="PANTHER" id="PTHR31005">
    <property type="entry name" value="DUF4139 DOMAIN-CONTAINING PROTEIN"/>
    <property type="match status" value="1"/>
</dbReference>
<feature type="domain" description="DUF4140" evidence="4">
    <location>
        <begin position="38"/>
        <end position="135"/>
    </location>
</feature>
<evidence type="ECO:0000313" key="6">
    <source>
        <dbReference type="EMBL" id="CUH71047.1"/>
    </source>
</evidence>
<reference evidence="5 7" key="2">
    <citation type="submission" date="2015-09" db="EMBL/GenBank/DDBJ databases">
        <authorList>
            <person name="Rodrigo-Torres L."/>
            <person name="Arahal D.R."/>
        </authorList>
    </citation>
    <scope>NUCLEOTIDE SEQUENCE [LARGE SCALE GENOMIC DNA]</scope>
    <source>
        <strain evidence="5 7">CECT 5118</strain>
    </source>
</reference>
<evidence type="ECO:0000259" key="3">
    <source>
        <dbReference type="Pfam" id="PF13598"/>
    </source>
</evidence>
<sequence length="555" mass="59859">MRALPFLLSTALASLPANLLPSVSLAETFQLTSQISNVIVYPNGAKVTRTAQFDLPAGSHQLQVLDLPQSVALDGIRAKLTGAQLGAVTLRDDFVPPRAEVEDAARAAAERRLEAAREELQAHQDDIRSLQLSKEAADTAIGFLRGLTKSDALSGLSAEDLRDIARMMGEETFAARQAVLEADAEARQLSRDLPELQQAVDKAQQALDALVRGQDEVLLVEVAASASAASEATLEISYFIDAAGWRPVNDASLTLDSGLLQLDRGALVEQNSGENWQDVSLTLSTSQPSGKVAASQVYSDFRQLVEPHRALAKVRSESAAPAFADMAAPMLEVAEAEPVVMAPPVALAGGLILTYPYPQPVSIATGADAAKLSLGTLSFEATIEATAVPLYDQTAFLTAKILNDSGEEILPSPETLLYLDGELVGRFDQPMLAAGDDLRLPFGPIEGLQLRREVTRNQGDRGILSKSNDRTEAIRITVDNLTNRAWDMRLIDRVPYGEQDDLQITWSTLPEPSETDLDGRRGVLAWTFPLAAGAEKIIKLNQRISWPGEMELIPR</sequence>
<dbReference type="Pfam" id="PF13598">
    <property type="entry name" value="DUF4139"/>
    <property type="match status" value="1"/>
</dbReference>
<feature type="coiled-coil region" evidence="1">
    <location>
        <begin position="179"/>
        <end position="206"/>
    </location>
</feature>
<dbReference type="Proteomes" id="UP000051887">
    <property type="component" value="Unassembled WGS sequence"/>
</dbReference>
<dbReference type="InterPro" id="IPR037291">
    <property type="entry name" value="DUF4139"/>
</dbReference>
<dbReference type="RefSeq" id="WP_058242368.1">
    <property type="nucleotide sequence ID" value="NZ_CYSB01000028.1"/>
</dbReference>
<accession>A0A0N7LX66</accession>
<keyword evidence="2" id="KW-0732">Signal</keyword>
<dbReference type="OrthoDB" id="580912at2"/>
<dbReference type="PANTHER" id="PTHR31005:SF8">
    <property type="entry name" value="DUF4139 DOMAIN-CONTAINING PROTEIN"/>
    <property type="match status" value="1"/>
</dbReference>
<dbReference type="Pfam" id="PF13600">
    <property type="entry name" value="DUF4140"/>
    <property type="match status" value="1"/>
</dbReference>
<feature type="domain" description="DUF4139" evidence="3">
    <location>
        <begin position="234"/>
        <end position="547"/>
    </location>
</feature>
<protein>
    <recommendedName>
        <fullName evidence="9">DUF4139 domain-containing protein</fullName>
    </recommendedName>
</protein>
<reference evidence="6 8" key="1">
    <citation type="submission" date="2015-09" db="EMBL/GenBank/DDBJ databases">
        <authorList>
            <consortium name="Swine Surveillance"/>
        </authorList>
    </citation>
    <scope>NUCLEOTIDE SEQUENCE [LARGE SCALE GENOMIC DNA]</scope>
    <source>
        <strain evidence="6 8">5120</strain>
    </source>
</reference>
<dbReference type="InterPro" id="IPR011935">
    <property type="entry name" value="CHP02231"/>
</dbReference>
<evidence type="ECO:0008006" key="9">
    <source>
        <dbReference type="Google" id="ProtNLM"/>
    </source>
</evidence>
<dbReference type="InterPro" id="IPR025554">
    <property type="entry name" value="DUF4140"/>
</dbReference>
<dbReference type="EMBL" id="CYSC01000016">
    <property type="protein sequence ID" value="CUH71047.1"/>
    <property type="molecule type" value="Genomic_DNA"/>
</dbReference>
<dbReference type="NCBIfam" id="TIGR02231">
    <property type="entry name" value="mucoidy inhibitor MuiA family protein"/>
    <property type="match status" value="1"/>
</dbReference>
<feature type="chain" id="PRO_5009790940" description="DUF4139 domain-containing protein" evidence="2">
    <location>
        <begin position="27"/>
        <end position="555"/>
    </location>
</feature>
<keyword evidence="1" id="KW-0175">Coiled coil</keyword>
<gene>
    <name evidence="5" type="ORF">TL5118_02059</name>
    <name evidence="6" type="ORF">TL5120_00827</name>
</gene>
<evidence type="ECO:0000256" key="2">
    <source>
        <dbReference type="SAM" id="SignalP"/>
    </source>
</evidence>
<evidence type="ECO:0000313" key="8">
    <source>
        <dbReference type="Proteomes" id="UP000051887"/>
    </source>
</evidence>
<evidence type="ECO:0000259" key="4">
    <source>
        <dbReference type="Pfam" id="PF13600"/>
    </source>
</evidence>
<dbReference type="Proteomes" id="UP000051086">
    <property type="component" value="Unassembled WGS sequence"/>
</dbReference>
<dbReference type="EMBL" id="CYSB01000028">
    <property type="protein sequence ID" value="CUH67130.1"/>
    <property type="molecule type" value="Genomic_DNA"/>
</dbReference>
<evidence type="ECO:0000313" key="7">
    <source>
        <dbReference type="Proteomes" id="UP000051086"/>
    </source>
</evidence>
<proteinExistence type="predicted"/>
<feature type="signal peptide" evidence="2">
    <location>
        <begin position="1"/>
        <end position="26"/>
    </location>
</feature>
<dbReference type="AlphaFoldDB" id="A0A0N7LX66"/>
<evidence type="ECO:0000256" key="1">
    <source>
        <dbReference type="SAM" id="Coils"/>
    </source>
</evidence>
<keyword evidence="7" id="KW-1185">Reference proteome</keyword>
<feature type="coiled-coil region" evidence="1">
    <location>
        <begin position="99"/>
        <end position="133"/>
    </location>
</feature>